<dbReference type="InterPro" id="IPR037099">
    <property type="entry name" value="Fum_R/Succ_DH_flav-like_C_sf"/>
</dbReference>
<dbReference type="InterPro" id="IPR036188">
    <property type="entry name" value="FAD/NAD-bd_sf"/>
</dbReference>
<comment type="subcellular location">
    <subcellularLocation>
        <location evidence="12">Cytoplasm</location>
    </subcellularLocation>
</comment>
<evidence type="ECO:0000256" key="2">
    <source>
        <dbReference type="ARBA" id="ARBA00004950"/>
    </source>
</evidence>
<keyword evidence="7 12" id="KW-0662">Pyridine nucleotide biosynthesis</keyword>
<feature type="coiled-coil region" evidence="13">
    <location>
        <begin position="459"/>
        <end position="486"/>
    </location>
</feature>
<evidence type="ECO:0000256" key="13">
    <source>
        <dbReference type="SAM" id="Coils"/>
    </source>
</evidence>
<dbReference type="GO" id="GO:0009435">
    <property type="term" value="P:NAD+ biosynthetic process"/>
    <property type="evidence" value="ECO:0007669"/>
    <property type="project" value="UniProtKB-UniPathway"/>
</dbReference>
<keyword evidence="13" id="KW-0175">Coiled coil</keyword>
<dbReference type="NCBIfam" id="TIGR00551">
    <property type="entry name" value="nadB"/>
    <property type="match status" value="1"/>
</dbReference>
<dbReference type="UniPathway" id="UPA00253">
    <property type="reaction ID" value="UER00326"/>
</dbReference>
<evidence type="ECO:0000256" key="1">
    <source>
        <dbReference type="ARBA" id="ARBA00001974"/>
    </source>
</evidence>
<dbReference type="EMBL" id="LIZX01000031">
    <property type="protein sequence ID" value="KPJ69142.1"/>
    <property type="molecule type" value="Genomic_DNA"/>
</dbReference>
<proteinExistence type="inferred from homology"/>
<comment type="similarity">
    <text evidence="3 12">Belongs to the FAD-dependent oxidoreductase 2 family. NadB subfamily.</text>
</comment>
<dbReference type="Pfam" id="PF02910">
    <property type="entry name" value="Succ_DH_flav_C"/>
    <property type="match status" value="1"/>
</dbReference>
<dbReference type="InterPro" id="IPR003953">
    <property type="entry name" value="FAD-dep_OxRdtase_2_FAD-bd"/>
</dbReference>
<evidence type="ECO:0000256" key="11">
    <source>
        <dbReference type="NCBIfam" id="TIGR00551"/>
    </source>
</evidence>
<evidence type="ECO:0000256" key="3">
    <source>
        <dbReference type="ARBA" id="ARBA00008562"/>
    </source>
</evidence>
<dbReference type="Proteomes" id="UP000051861">
    <property type="component" value="Unassembled WGS sequence"/>
</dbReference>
<dbReference type="GO" id="GO:0033765">
    <property type="term" value="F:steroid dehydrogenase activity, acting on the CH-CH group of donors"/>
    <property type="evidence" value="ECO:0007669"/>
    <property type="project" value="UniProtKB-ARBA"/>
</dbReference>
<evidence type="ECO:0000256" key="9">
    <source>
        <dbReference type="ARBA" id="ARBA00023002"/>
    </source>
</evidence>
<evidence type="ECO:0000259" key="14">
    <source>
        <dbReference type="Pfam" id="PF00890"/>
    </source>
</evidence>
<evidence type="ECO:0000256" key="12">
    <source>
        <dbReference type="RuleBase" id="RU362049"/>
    </source>
</evidence>
<keyword evidence="9 12" id="KW-0560">Oxidoreductase</keyword>
<dbReference type="PRINTS" id="PR00368">
    <property type="entry name" value="FADPNR"/>
</dbReference>
<comment type="function">
    <text evidence="12">Catalyzes the oxidation of L-aspartate to iminoaspartate.</text>
</comment>
<dbReference type="PATRIC" id="fig|1703775.3.peg.1494"/>
<evidence type="ECO:0000256" key="10">
    <source>
        <dbReference type="ARBA" id="ARBA00048305"/>
    </source>
</evidence>
<evidence type="ECO:0000313" key="17">
    <source>
        <dbReference type="Proteomes" id="UP000051861"/>
    </source>
</evidence>
<evidence type="ECO:0000256" key="4">
    <source>
        <dbReference type="ARBA" id="ARBA00012173"/>
    </source>
</evidence>
<feature type="domain" description="Fumarate reductase/succinate dehydrogenase flavoprotein-like C-terminal" evidence="15">
    <location>
        <begin position="449"/>
        <end position="521"/>
    </location>
</feature>
<accession>A0A0S7Y392</accession>
<protein>
    <recommendedName>
        <fullName evidence="5 11">L-aspartate oxidase</fullName>
        <ecNumber evidence="4 11">1.4.3.16</ecNumber>
    </recommendedName>
</protein>
<comment type="cofactor">
    <cofactor evidence="1 12">
        <name>FAD</name>
        <dbReference type="ChEBI" id="CHEBI:57692"/>
    </cofactor>
</comment>
<dbReference type="EC" id="1.4.3.16" evidence="4 11"/>
<evidence type="ECO:0000259" key="15">
    <source>
        <dbReference type="Pfam" id="PF02910"/>
    </source>
</evidence>
<dbReference type="AlphaFoldDB" id="A0A0S7Y392"/>
<evidence type="ECO:0000256" key="6">
    <source>
        <dbReference type="ARBA" id="ARBA00022630"/>
    </source>
</evidence>
<sequence length="524" mass="58056">MAEEKSLSVDLLIIGCGIAGASAALEAAKSGLRVILITKNSNPEESNTYYAQGGIVSLGYDDHPELLKEDIIETGDGINSPEAVEVLATDGKKIVDDILIKELKIPFSRSSPGSLDYAQEAGHSRRRILHIKDTTGKTIEEKFIAALKSYTNVTLLSDHTAVDLLTVPHHSKNPVAYYKETQCIGAYVLDNQTKKVKNIYAPYTILATGGCGAVYLYTSNPRGAIGGGYAMAYRAGARIVNMEYIQFHPTSLFHRDAAGFLISETVRGEGARLKTKDGKTFMENYSKKRELAPRDEVTRAIYEEMTNSDINYVYLDLASYAEIDIKKRFPNIYQTCLKYGIDITKEPIPVVPAAHYCCGGILVDSWGKSSLKGLFAVGEVSCTGVHGANRLASTSLLEGLVWGTRASKYIASRFNPEAPYKPSDIHEWYYPEKEEEIDPALINQDWLSVRSTMWNYAGIIRTEKRLERAKADLDYLRHRIEKFYKEAKMDAKVVGLKHGIQVAQLITYAAINNPVSRGAHFIKG</sequence>
<keyword evidence="8 12" id="KW-0274">FAD</keyword>
<gene>
    <name evidence="16" type="ORF">AMJ44_04610</name>
</gene>
<dbReference type="SUPFAM" id="SSF51905">
    <property type="entry name" value="FAD/NAD(P)-binding domain"/>
    <property type="match status" value="1"/>
</dbReference>
<comment type="catalytic activity">
    <reaction evidence="10">
        <text>L-aspartate + O2 = iminosuccinate + H2O2</text>
        <dbReference type="Rhea" id="RHEA:25876"/>
        <dbReference type="ChEBI" id="CHEBI:15379"/>
        <dbReference type="ChEBI" id="CHEBI:16240"/>
        <dbReference type="ChEBI" id="CHEBI:29991"/>
        <dbReference type="ChEBI" id="CHEBI:77875"/>
        <dbReference type="EC" id="1.4.3.16"/>
    </reaction>
    <physiologicalReaction direction="left-to-right" evidence="10">
        <dbReference type="Rhea" id="RHEA:25877"/>
    </physiologicalReaction>
</comment>
<dbReference type="Pfam" id="PF00890">
    <property type="entry name" value="FAD_binding_2"/>
    <property type="match status" value="1"/>
</dbReference>
<organism evidence="16 17">
    <name type="scientific">candidate division WOR-1 bacterium DG_54_3</name>
    <dbReference type="NCBI Taxonomy" id="1703775"/>
    <lineage>
        <taxon>Bacteria</taxon>
        <taxon>Bacillati</taxon>
        <taxon>Saganbacteria</taxon>
    </lineage>
</organism>
<evidence type="ECO:0000256" key="7">
    <source>
        <dbReference type="ARBA" id="ARBA00022642"/>
    </source>
</evidence>
<evidence type="ECO:0000313" key="16">
    <source>
        <dbReference type="EMBL" id="KPJ69142.1"/>
    </source>
</evidence>
<dbReference type="PANTHER" id="PTHR42716:SF2">
    <property type="entry name" value="L-ASPARTATE OXIDASE, CHLOROPLASTIC"/>
    <property type="match status" value="1"/>
</dbReference>
<dbReference type="FunFam" id="3.90.700.10:FF:000002">
    <property type="entry name" value="L-aspartate oxidase"/>
    <property type="match status" value="1"/>
</dbReference>
<dbReference type="SUPFAM" id="SSF46977">
    <property type="entry name" value="Succinate dehydrogenase/fumarate reductase flavoprotein C-terminal domain"/>
    <property type="match status" value="1"/>
</dbReference>
<dbReference type="SUPFAM" id="SSF56425">
    <property type="entry name" value="Succinate dehydrogenase/fumarate reductase flavoprotein, catalytic domain"/>
    <property type="match status" value="1"/>
</dbReference>
<reference evidence="16 17" key="1">
    <citation type="journal article" date="2015" name="Microbiome">
        <title>Genomic resolution of linkages in carbon, nitrogen, and sulfur cycling among widespread estuary sediment bacteria.</title>
        <authorList>
            <person name="Baker B.J."/>
            <person name="Lazar C.S."/>
            <person name="Teske A.P."/>
            <person name="Dick G.J."/>
        </authorList>
    </citation>
    <scope>NUCLEOTIDE SEQUENCE [LARGE SCALE GENOMIC DNA]</scope>
    <source>
        <strain evidence="16">DG_54_3</strain>
    </source>
</reference>
<dbReference type="InterPro" id="IPR015939">
    <property type="entry name" value="Fum_Rdtase/Succ_DH_flav-like_C"/>
</dbReference>
<comment type="caution">
    <text evidence="16">The sequence shown here is derived from an EMBL/GenBank/DDBJ whole genome shotgun (WGS) entry which is preliminary data.</text>
</comment>
<dbReference type="Gene3D" id="1.20.58.100">
    <property type="entry name" value="Fumarate reductase/succinate dehydrogenase flavoprotein-like, C-terminal domain"/>
    <property type="match status" value="1"/>
</dbReference>
<name>A0A0S7Y392_UNCSA</name>
<dbReference type="InterPro" id="IPR027477">
    <property type="entry name" value="Succ_DH/fumarate_Rdtase_cat_sf"/>
</dbReference>
<dbReference type="Gene3D" id="3.50.50.60">
    <property type="entry name" value="FAD/NAD(P)-binding domain"/>
    <property type="match status" value="1"/>
</dbReference>
<dbReference type="Gene3D" id="3.90.700.10">
    <property type="entry name" value="Succinate dehydrogenase/fumarate reductase flavoprotein, catalytic domain"/>
    <property type="match status" value="1"/>
</dbReference>
<dbReference type="GO" id="GO:0005737">
    <property type="term" value="C:cytoplasm"/>
    <property type="evidence" value="ECO:0007669"/>
    <property type="project" value="UniProtKB-SubCell"/>
</dbReference>
<dbReference type="PANTHER" id="PTHR42716">
    <property type="entry name" value="L-ASPARTATE OXIDASE"/>
    <property type="match status" value="1"/>
</dbReference>
<feature type="domain" description="FAD-dependent oxidoreductase 2 FAD-binding" evidence="14">
    <location>
        <begin position="10"/>
        <end position="396"/>
    </location>
</feature>
<keyword evidence="6 12" id="KW-0285">Flavoprotein</keyword>
<evidence type="ECO:0000256" key="5">
    <source>
        <dbReference type="ARBA" id="ARBA00021901"/>
    </source>
</evidence>
<dbReference type="InterPro" id="IPR005288">
    <property type="entry name" value="NadB"/>
</dbReference>
<comment type="pathway">
    <text evidence="2 12">Cofactor biosynthesis; NAD(+) biosynthesis; iminoaspartate from L-aspartate (oxidase route): step 1/1.</text>
</comment>
<dbReference type="GO" id="GO:0008734">
    <property type="term" value="F:L-aspartate oxidase activity"/>
    <property type="evidence" value="ECO:0007669"/>
    <property type="project" value="UniProtKB-UniRule"/>
</dbReference>
<dbReference type="PRINTS" id="PR00411">
    <property type="entry name" value="PNDRDTASEI"/>
</dbReference>
<evidence type="ECO:0000256" key="8">
    <source>
        <dbReference type="ARBA" id="ARBA00022827"/>
    </source>
</evidence>